<sequence length="145" mass="16350">MKNKFAICALSFLIFFFTTGYSFANQTPVPENLRDRALIEAMGPYIYSAITGYYGKTKLYDSEKILSVEQDPSGRNDYTVKIQVISFEGPHNPPYGLETVTLRISSYGVTVIDFKHKDYTPKPQRGFGGGHSSYIEMKMSLLGTY</sequence>
<feature type="signal peptide" evidence="1">
    <location>
        <begin position="1"/>
        <end position="24"/>
    </location>
</feature>
<evidence type="ECO:0000313" key="2">
    <source>
        <dbReference type="EMBL" id="TCS93937.1"/>
    </source>
</evidence>
<comment type="caution">
    <text evidence="2">The sequence shown here is derived from an EMBL/GenBank/DDBJ whole genome shotgun (WGS) entry which is preliminary data.</text>
</comment>
<dbReference type="Proteomes" id="UP000294937">
    <property type="component" value="Unassembled WGS sequence"/>
</dbReference>
<reference evidence="2 3" key="1">
    <citation type="submission" date="2019-03" db="EMBL/GenBank/DDBJ databases">
        <title>Genomic Encyclopedia of Type Strains, Phase IV (KMG-IV): sequencing the most valuable type-strain genomes for metagenomic binning, comparative biology and taxonomic classification.</title>
        <authorList>
            <person name="Goeker M."/>
        </authorList>
    </citation>
    <scope>NUCLEOTIDE SEQUENCE [LARGE SCALE GENOMIC DNA]</scope>
    <source>
        <strain evidence="2 3">DSM 45707</strain>
    </source>
</reference>
<keyword evidence="3" id="KW-1185">Reference proteome</keyword>
<dbReference type="OrthoDB" id="1937736at2"/>
<name>A0A4V2UV10_9BACL</name>
<organism evidence="2 3">
    <name type="scientific">Hazenella coriacea</name>
    <dbReference type="NCBI Taxonomy" id="1179467"/>
    <lineage>
        <taxon>Bacteria</taxon>
        <taxon>Bacillati</taxon>
        <taxon>Bacillota</taxon>
        <taxon>Bacilli</taxon>
        <taxon>Bacillales</taxon>
        <taxon>Thermoactinomycetaceae</taxon>
        <taxon>Hazenella</taxon>
    </lineage>
</organism>
<gene>
    <name evidence="2" type="ORF">EDD58_105148</name>
</gene>
<protein>
    <submittedName>
        <fullName evidence="2">Uncharacterized protein DUF3888</fullName>
    </submittedName>
</protein>
<evidence type="ECO:0000256" key="1">
    <source>
        <dbReference type="SAM" id="SignalP"/>
    </source>
</evidence>
<accession>A0A4V2UV10</accession>
<dbReference type="Pfam" id="PF13027">
    <property type="entry name" value="DUF3888"/>
    <property type="match status" value="1"/>
</dbReference>
<dbReference type="RefSeq" id="WP_131925326.1">
    <property type="nucleotide sequence ID" value="NZ_SMAG01000005.1"/>
</dbReference>
<proteinExistence type="predicted"/>
<dbReference type="InterPro" id="IPR024984">
    <property type="entry name" value="DUF3888"/>
</dbReference>
<dbReference type="AlphaFoldDB" id="A0A4V2UV10"/>
<feature type="chain" id="PRO_5020316831" evidence="1">
    <location>
        <begin position="25"/>
        <end position="145"/>
    </location>
</feature>
<dbReference type="EMBL" id="SMAG01000005">
    <property type="protein sequence ID" value="TCS93937.1"/>
    <property type="molecule type" value="Genomic_DNA"/>
</dbReference>
<evidence type="ECO:0000313" key="3">
    <source>
        <dbReference type="Proteomes" id="UP000294937"/>
    </source>
</evidence>
<keyword evidence="1" id="KW-0732">Signal</keyword>